<evidence type="ECO:0000313" key="7">
    <source>
        <dbReference type="Proteomes" id="UP000223606"/>
    </source>
</evidence>
<dbReference type="KEGG" id="hdi:HDIA_2316"/>
<dbReference type="GO" id="GO:0003949">
    <property type="term" value="F:1-(5-phosphoribosyl)-5-[(5-phosphoribosylamino)methylideneamino]imidazole-4-carboxamide isomerase activity"/>
    <property type="evidence" value="ECO:0007669"/>
    <property type="project" value="InterPro"/>
</dbReference>
<evidence type="ECO:0000256" key="1">
    <source>
        <dbReference type="ARBA" id="ARBA00009667"/>
    </source>
</evidence>
<protein>
    <submittedName>
        <fullName evidence="6">1-(5-phosphoribosyl)-5-[(5-phosphoribosylamino)methylideneamino] imidazole-4-carboxamide isomerase</fullName>
    </submittedName>
</protein>
<dbReference type="SUPFAM" id="SSF51366">
    <property type="entry name" value="Ribulose-phoshate binding barrel"/>
    <property type="match status" value="1"/>
</dbReference>
<dbReference type="Gene3D" id="3.20.20.70">
    <property type="entry name" value="Aldolase class I"/>
    <property type="match status" value="1"/>
</dbReference>
<evidence type="ECO:0000313" key="6">
    <source>
        <dbReference type="EMBL" id="SON55857.1"/>
    </source>
</evidence>
<dbReference type="InterPro" id="IPR044524">
    <property type="entry name" value="Isoase_HisA-like"/>
</dbReference>
<evidence type="ECO:0000256" key="5">
    <source>
        <dbReference type="RuleBase" id="RU003657"/>
    </source>
</evidence>
<dbReference type="PANTHER" id="PTHR43090:SF2">
    <property type="entry name" value="1-(5-PHOSPHORIBOSYL)-5-[(5-PHOSPHORIBOSYLAMINO)METHYLIDENEAMINO] IMIDAZOLE-4-CARBOXAMIDE ISOMERASE"/>
    <property type="match status" value="1"/>
</dbReference>
<dbReference type="InterPro" id="IPR013785">
    <property type="entry name" value="Aldolase_TIM"/>
</dbReference>
<comment type="pathway">
    <text evidence="4">Amino-acid biosynthesis.</text>
</comment>
<dbReference type="EMBL" id="LT960614">
    <property type="protein sequence ID" value="SON55857.1"/>
    <property type="molecule type" value="Genomic_DNA"/>
</dbReference>
<name>A0A2C9D6C5_9HYPH</name>
<dbReference type="Proteomes" id="UP000223606">
    <property type="component" value="Chromosome 1"/>
</dbReference>
<dbReference type="CDD" id="cd04723">
    <property type="entry name" value="HisA_HisF"/>
    <property type="match status" value="1"/>
</dbReference>
<accession>A0A2C9D6C5</accession>
<evidence type="ECO:0000256" key="4">
    <source>
        <dbReference type="ARBA" id="ARBA00029440"/>
    </source>
</evidence>
<dbReference type="Pfam" id="PF00977">
    <property type="entry name" value="His_biosynth"/>
    <property type="match status" value="2"/>
</dbReference>
<comment type="similarity">
    <text evidence="1 5">Belongs to the HisA/HisF family.</text>
</comment>
<dbReference type="AlphaFoldDB" id="A0A2C9D6C5"/>
<keyword evidence="7" id="KW-1185">Reference proteome</keyword>
<dbReference type="InterPro" id="IPR006062">
    <property type="entry name" value="His_biosynth"/>
</dbReference>
<proteinExistence type="inferred from homology"/>
<keyword evidence="2 5" id="KW-0028">Amino-acid biosynthesis</keyword>
<evidence type="ECO:0000256" key="3">
    <source>
        <dbReference type="ARBA" id="ARBA00023102"/>
    </source>
</evidence>
<dbReference type="PANTHER" id="PTHR43090">
    <property type="entry name" value="1-(5-PHOSPHORIBOSYL)-5-[(5-PHOSPHORIBOSYLAMINO)METHYLIDENEAMINO] IMIDAZOLE-4-CARBOXAMIDE ISOMERASE"/>
    <property type="match status" value="1"/>
</dbReference>
<sequence>MKVIPVLDIRSGLVVRARLGDRATYAPIETPLADSPDPTAIVNGFLALHPFDTFYIADLDGIERHRPAHALVESLANRFGDLTFWVDSGIGTADEVLGGPVLPNARKIIASESMSDAVDLAPLRDSALLSLDFRGDAFMGPPAMLEDSARWPGDVIVMTLGRVGSQAGPDLERLSAIAQRAPDSRIWAAGGVRHPSDLSALAKIGIEGVLVATALHSGALSRQDLQDL</sequence>
<reference evidence="7" key="1">
    <citation type="submission" date="2017-09" db="EMBL/GenBank/DDBJ databases">
        <title>Genome sequence of Nannocystis excedens DSM 71.</title>
        <authorList>
            <person name="Blom J."/>
        </authorList>
    </citation>
    <scope>NUCLEOTIDE SEQUENCE [LARGE SCALE GENOMIC DNA]</scope>
    <source>
        <strain evidence="7">type strain: E19</strain>
    </source>
</reference>
<dbReference type="RefSeq" id="WP_099556310.1">
    <property type="nucleotide sequence ID" value="NZ_LT960614.1"/>
</dbReference>
<gene>
    <name evidence="6" type="ORF">HDIA_2316</name>
</gene>
<organism evidence="6 7">
    <name type="scientific">Hartmannibacter diazotrophicus</name>
    <dbReference type="NCBI Taxonomy" id="1482074"/>
    <lineage>
        <taxon>Bacteria</taxon>
        <taxon>Pseudomonadati</taxon>
        <taxon>Pseudomonadota</taxon>
        <taxon>Alphaproteobacteria</taxon>
        <taxon>Hyphomicrobiales</taxon>
        <taxon>Pleomorphomonadaceae</taxon>
        <taxon>Hartmannibacter</taxon>
    </lineage>
</organism>
<evidence type="ECO:0000256" key="2">
    <source>
        <dbReference type="ARBA" id="ARBA00022605"/>
    </source>
</evidence>
<dbReference type="GO" id="GO:0005737">
    <property type="term" value="C:cytoplasm"/>
    <property type="evidence" value="ECO:0007669"/>
    <property type="project" value="TreeGrafter"/>
</dbReference>
<keyword evidence="3 5" id="KW-0368">Histidine biosynthesis</keyword>
<keyword evidence="6" id="KW-0413">Isomerase</keyword>
<dbReference type="OrthoDB" id="8535539at2"/>
<dbReference type="InterPro" id="IPR011060">
    <property type="entry name" value="RibuloseP-bd_barrel"/>
</dbReference>
<dbReference type="GO" id="GO:0000105">
    <property type="term" value="P:L-histidine biosynthetic process"/>
    <property type="evidence" value="ECO:0007669"/>
    <property type="project" value="UniProtKB-KW"/>
</dbReference>
<dbReference type="GO" id="GO:0000162">
    <property type="term" value="P:L-tryptophan biosynthetic process"/>
    <property type="evidence" value="ECO:0007669"/>
    <property type="project" value="TreeGrafter"/>
</dbReference>